<name>A0A7R9F3S0_9NEOP</name>
<proteinExistence type="predicted"/>
<evidence type="ECO:0000313" key="2">
    <source>
        <dbReference type="EMBL" id="CAD7445267.1"/>
    </source>
</evidence>
<gene>
    <name evidence="2" type="ORF">TBIB3V08_LOCUS7623</name>
</gene>
<reference evidence="2" key="1">
    <citation type="submission" date="2020-11" db="EMBL/GenBank/DDBJ databases">
        <authorList>
            <person name="Tran Van P."/>
        </authorList>
    </citation>
    <scope>NUCLEOTIDE SEQUENCE</scope>
</reference>
<dbReference type="AlphaFoldDB" id="A0A7R9F3S0"/>
<protein>
    <submittedName>
        <fullName evidence="2">Uncharacterized protein</fullName>
    </submittedName>
</protein>
<feature type="region of interest" description="Disordered" evidence="1">
    <location>
        <begin position="24"/>
        <end position="45"/>
    </location>
</feature>
<organism evidence="2">
    <name type="scientific">Timema bartmani</name>
    <dbReference type="NCBI Taxonomy" id="61472"/>
    <lineage>
        <taxon>Eukaryota</taxon>
        <taxon>Metazoa</taxon>
        <taxon>Ecdysozoa</taxon>
        <taxon>Arthropoda</taxon>
        <taxon>Hexapoda</taxon>
        <taxon>Insecta</taxon>
        <taxon>Pterygota</taxon>
        <taxon>Neoptera</taxon>
        <taxon>Polyneoptera</taxon>
        <taxon>Phasmatodea</taxon>
        <taxon>Timematodea</taxon>
        <taxon>Timematoidea</taxon>
        <taxon>Timematidae</taxon>
        <taxon>Timema</taxon>
    </lineage>
</organism>
<accession>A0A7R9F3S0</accession>
<dbReference type="EMBL" id="OD567175">
    <property type="protein sequence ID" value="CAD7445267.1"/>
    <property type="molecule type" value="Genomic_DNA"/>
</dbReference>
<evidence type="ECO:0000256" key="1">
    <source>
        <dbReference type="SAM" id="MobiDB-lite"/>
    </source>
</evidence>
<sequence>MYIDWETYAVMGIKAMKSFSRPREEVNPHLRGGRVENHLGKTTPVHPTEIRTSISPSSAVELNTTSALVNYATEAVPSRGREDKRRCRCVPQAHYGRRAYARPPKMACGLINYSEQTQAVIESLFQQTGSDIALWCVGPYYMWVTINTLGKRGTIKGLNQGSPGFVIINRPTGRVMVDITSIYSPDISTSYLNLA</sequence>
<feature type="compositionally biased region" description="Basic and acidic residues" evidence="1">
    <location>
        <begin position="24"/>
        <end position="39"/>
    </location>
</feature>